<dbReference type="RefSeq" id="WP_008515702.1">
    <property type="nucleotide sequence ID" value="NZ_ACJM01000005.1"/>
</dbReference>
<dbReference type="Proteomes" id="UP000006443">
    <property type="component" value="Unassembled WGS sequence"/>
</dbReference>
<evidence type="ECO:0000259" key="3">
    <source>
        <dbReference type="Pfam" id="PF01855"/>
    </source>
</evidence>
<dbReference type="GO" id="GO:0006979">
    <property type="term" value="P:response to oxidative stress"/>
    <property type="evidence" value="ECO:0007669"/>
    <property type="project" value="TreeGrafter"/>
</dbReference>
<dbReference type="OrthoDB" id="9794954at2"/>
<keyword evidence="4" id="KW-0670">Pyruvate</keyword>
<dbReference type="InterPro" id="IPR022367">
    <property type="entry name" value="2-oxoacid/accept_OxRdtase_asu"/>
</dbReference>
<dbReference type="Gene3D" id="3.40.920.10">
    <property type="entry name" value="Pyruvate-ferredoxin oxidoreductase, PFOR, domain III"/>
    <property type="match status" value="1"/>
</dbReference>
<dbReference type="eggNOG" id="COG0674">
    <property type="taxonomic scope" value="Bacteria"/>
</dbReference>
<evidence type="ECO:0000313" key="4">
    <source>
        <dbReference type="EMBL" id="EEG77850.1"/>
    </source>
</evidence>
<dbReference type="FunFam" id="3.40.50.970:FF:000022">
    <property type="entry name" value="2-oxoglutarate ferredoxin oxidoreductase alpha subunit"/>
    <property type="match status" value="1"/>
</dbReference>
<dbReference type="InterPro" id="IPR002869">
    <property type="entry name" value="Pyrv_flavodox_OxRed_cen"/>
</dbReference>
<proteinExistence type="predicted"/>
<dbReference type="Pfam" id="PF01855">
    <property type="entry name" value="POR_N"/>
    <property type="match status" value="1"/>
</dbReference>
<dbReference type="GO" id="GO:0016903">
    <property type="term" value="F:oxidoreductase activity, acting on the aldehyde or oxo group of donors"/>
    <property type="evidence" value="ECO:0007669"/>
    <property type="project" value="InterPro"/>
</dbReference>
<dbReference type="PANTHER" id="PTHR32154:SF20">
    <property type="entry name" value="2-OXOGLUTARATE OXIDOREDUCTASE SUBUNIT KORA"/>
    <property type="match status" value="1"/>
</dbReference>
<comment type="caution">
    <text evidence="4">The sequence shown here is derived from an EMBL/GenBank/DDBJ whole genome shotgun (WGS) entry which is preliminary data.</text>
</comment>
<accession>C0GF90</accession>
<keyword evidence="1" id="KW-0560">Oxidoreductase</keyword>
<dbReference type="Pfam" id="PF01558">
    <property type="entry name" value="POR"/>
    <property type="match status" value="1"/>
</dbReference>
<dbReference type="AlphaFoldDB" id="C0GF90"/>
<dbReference type="CDD" id="cd07034">
    <property type="entry name" value="TPP_PYR_PFOR_IOR-alpha_like"/>
    <property type="match status" value="1"/>
</dbReference>
<dbReference type="PANTHER" id="PTHR32154">
    <property type="entry name" value="PYRUVATE-FLAVODOXIN OXIDOREDUCTASE-RELATED"/>
    <property type="match status" value="1"/>
</dbReference>
<evidence type="ECO:0000256" key="1">
    <source>
        <dbReference type="ARBA" id="ARBA00023002"/>
    </source>
</evidence>
<keyword evidence="5" id="KW-1185">Reference proteome</keyword>
<evidence type="ECO:0000313" key="5">
    <source>
        <dbReference type="Proteomes" id="UP000006443"/>
    </source>
</evidence>
<protein>
    <submittedName>
        <fullName evidence="4">Pyruvate flavodoxin/ferredoxin oxidoreductase domain protein</fullName>
    </submittedName>
</protein>
<dbReference type="SUPFAM" id="SSF52922">
    <property type="entry name" value="TK C-terminal domain-like"/>
    <property type="match status" value="1"/>
</dbReference>
<dbReference type="EMBL" id="ACJM01000005">
    <property type="protein sequence ID" value="EEG77850.1"/>
    <property type="molecule type" value="Genomic_DNA"/>
</dbReference>
<dbReference type="InterPro" id="IPR019752">
    <property type="entry name" value="Pyrv/ketoisovalerate_OxRed_cat"/>
</dbReference>
<evidence type="ECO:0000259" key="2">
    <source>
        <dbReference type="Pfam" id="PF01558"/>
    </source>
</evidence>
<feature type="domain" description="Pyruvate flavodoxin/ferredoxin oxidoreductase pyrimidine binding" evidence="3">
    <location>
        <begin position="199"/>
        <end position="437"/>
    </location>
</feature>
<reference evidence="4 5" key="1">
    <citation type="submission" date="2009-02" db="EMBL/GenBank/DDBJ databases">
        <title>Sequencing of the draft genome and assembly of Dethiobacter alkaliphilus AHT 1.</title>
        <authorList>
            <consortium name="US DOE Joint Genome Institute (JGI-PGF)"/>
            <person name="Lucas S."/>
            <person name="Copeland A."/>
            <person name="Lapidus A."/>
            <person name="Glavina del Rio T."/>
            <person name="Dalin E."/>
            <person name="Tice H."/>
            <person name="Bruce D."/>
            <person name="Goodwin L."/>
            <person name="Pitluck S."/>
            <person name="Larimer F."/>
            <person name="Land M.L."/>
            <person name="Hauser L."/>
            <person name="Muyzer G."/>
        </authorList>
    </citation>
    <scope>NUCLEOTIDE SEQUENCE [LARGE SCALE GENOMIC DNA]</scope>
    <source>
        <strain evidence="4 5">AHT 1</strain>
    </source>
</reference>
<feature type="domain" description="Pyruvate/ketoisovalerate oxidoreductase catalytic" evidence="2">
    <location>
        <begin position="9"/>
        <end position="165"/>
    </location>
</feature>
<dbReference type="Gene3D" id="3.40.50.920">
    <property type="match status" value="1"/>
</dbReference>
<sequence>MNILIGGAAGQGMETIAQLLGKALVRTGYGVLSAKDYMSRVRGGHNFTRLRIGRKTPWTADGPINLLVALNEEAYQIHSADLADNGRIIFDPEEFTPENKNDNQVAVQLEKLAKDAGNKIMANTVAVGATLALLGLQTTETEELLTETFGKELAGKNILALKAGHQEAGKQCETCLTLPDKQERGKQLFLDGNSTLGMAALASGCRFLSAYPMTPSTGIMTYLAGKQDSHDVVVEQAEDEIAAINMALGASFTGARAMTCTSGGGFALMVEGLSLAGMTETPLVIALAMRPGPATGLPTRTEQGDLEFALHGGHGEFPRAILSATHAEDAFYRLNKAFDLAEKYQTPVIFLSDQDFGDTARSIPPFDFSKLCYRRHLVSEDNLKKPYQRYRITENGISPRALPGQFAGETVLADSDEHDENGNIIEDAETRTRMVRKRMKKTALLAAEMDEPKITGEKSGDILLIGWGSTYGALQEARQLLSKTGQQVTHLHFADLWPLRCAQIKSLFPRFKQRICVENNATGQFAALLRRETGLKVDREILKFNGRPFMASEIVREVQKDV</sequence>
<dbReference type="SUPFAM" id="SSF53323">
    <property type="entry name" value="Pyruvate-ferredoxin oxidoreductase, PFOR, domain III"/>
    <property type="match status" value="1"/>
</dbReference>
<dbReference type="eggNOG" id="COG1014">
    <property type="taxonomic scope" value="Bacteria"/>
</dbReference>
<dbReference type="InterPro" id="IPR009014">
    <property type="entry name" value="Transketo_C/PFOR_II"/>
</dbReference>
<dbReference type="STRING" id="555088.DealDRAFT_1149"/>
<dbReference type="NCBIfam" id="TIGR03710">
    <property type="entry name" value="OAFO_sf"/>
    <property type="match status" value="1"/>
</dbReference>
<organism evidence="4 5">
    <name type="scientific">Dethiobacter alkaliphilus AHT 1</name>
    <dbReference type="NCBI Taxonomy" id="555088"/>
    <lineage>
        <taxon>Bacteria</taxon>
        <taxon>Bacillati</taxon>
        <taxon>Bacillota</taxon>
        <taxon>Dethiobacteria</taxon>
        <taxon>Dethiobacterales</taxon>
        <taxon>Dethiobacteraceae</taxon>
        <taxon>Dethiobacter</taxon>
    </lineage>
</organism>
<dbReference type="InterPro" id="IPR029061">
    <property type="entry name" value="THDP-binding"/>
</dbReference>
<gene>
    <name evidence="4" type="ORF">DealDRAFT_1149</name>
</gene>
<dbReference type="Gene3D" id="3.40.50.970">
    <property type="match status" value="1"/>
</dbReference>
<dbReference type="InterPro" id="IPR002880">
    <property type="entry name" value="Pyrv_Fd/Flavodoxin_OxRdtase_N"/>
</dbReference>
<name>C0GF90_DETAL</name>
<dbReference type="SUPFAM" id="SSF52518">
    <property type="entry name" value="Thiamin diphosphate-binding fold (THDP-binding)"/>
    <property type="match status" value="1"/>
</dbReference>
<dbReference type="InterPro" id="IPR050722">
    <property type="entry name" value="Pyruvate:ferred/Flavod_OxRd"/>
</dbReference>